<organism evidence="2 3">
    <name type="scientific">Corchorus olitorius</name>
    <dbReference type="NCBI Taxonomy" id="93759"/>
    <lineage>
        <taxon>Eukaryota</taxon>
        <taxon>Viridiplantae</taxon>
        <taxon>Streptophyta</taxon>
        <taxon>Embryophyta</taxon>
        <taxon>Tracheophyta</taxon>
        <taxon>Spermatophyta</taxon>
        <taxon>Magnoliopsida</taxon>
        <taxon>eudicotyledons</taxon>
        <taxon>Gunneridae</taxon>
        <taxon>Pentapetalae</taxon>
        <taxon>rosids</taxon>
        <taxon>malvids</taxon>
        <taxon>Malvales</taxon>
        <taxon>Malvaceae</taxon>
        <taxon>Grewioideae</taxon>
        <taxon>Apeibeae</taxon>
        <taxon>Corchorus</taxon>
    </lineage>
</organism>
<comment type="caution">
    <text evidence="2">The sequence shown here is derived from an EMBL/GenBank/DDBJ whole genome shotgun (WGS) entry which is preliminary data.</text>
</comment>
<dbReference type="Proteomes" id="UP000187203">
    <property type="component" value="Unassembled WGS sequence"/>
</dbReference>
<dbReference type="SUPFAM" id="SSF81383">
    <property type="entry name" value="F-box domain"/>
    <property type="match status" value="1"/>
</dbReference>
<evidence type="ECO:0000313" key="3">
    <source>
        <dbReference type="Proteomes" id="UP000187203"/>
    </source>
</evidence>
<dbReference type="Pfam" id="PF00646">
    <property type="entry name" value="F-box"/>
    <property type="match status" value="1"/>
</dbReference>
<dbReference type="PANTHER" id="PTHR34223">
    <property type="entry name" value="OS11G0201299 PROTEIN"/>
    <property type="match status" value="1"/>
</dbReference>
<dbReference type="InterPro" id="IPR053197">
    <property type="entry name" value="F-box_SCFL_complex_component"/>
</dbReference>
<dbReference type="SUPFAM" id="SSF52047">
    <property type="entry name" value="RNI-like"/>
    <property type="match status" value="1"/>
</dbReference>
<keyword evidence="3" id="KW-1185">Reference proteome</keyword>
<gene>
    <name evidence="2" type="ORF">COLO4_14935</name>
</gene>
<dbReference type="CDD" id="cd22160">
    <property type="entry name" value="F-box_AtFBL13-like"/>
    <property type="match status" value="1"/>
</dbReference>
<dbReference type="InterPro" id="IPR053781">
    <property type="entry name" value="F-box_AtFBL13-like"/>
</dbReference>
<dbReference type="STRING" id="93759.A0A1R3JPZ8"/>
<dbReference type="PANTHER" id="PTHR34223:SF83">
    <property type="entry name" value="F-BOX DOMAIN-CONTAINING PROTEIN"/>
    <property type="match status" value="1"/>
</dbReference>
<proteinExistence type="predicted"/>
<dbReference type="AlphaFoldDB" id="A0A1R3JPZ8"/>
<dbReference type="Gene3D" id="1.20.1280.50">
    <property type="match status" value="1"/>
</dbReference>
<feature type="domain" description="F-box" evidence="1">
    <location>
        <begin position="83"/>
        <end position="119"/>
    </location>
</feature>
<evidence type="ECO:0000313" key="2">
    <source>
        <dbReference type="EMBL" id="OMO96982.1"/>
    </source>
</evidence>
<protein>
    <recommendedName>
        <fullName evidence="1">F-box domain-containing protein</fullName>
    </recommendedName>
</protein>
<dbReference type="InterPro" id="IPR036047">
    <property type="entry name" value="F-box-like_dom_sf"/>
</dbReference>
<dbReference type="PROSITE" id="PS50181">
    <property type="entry name" value="FBOX"/>
    <property type="match status" value="1"/>
</dbReference>
<accession>A0A1R3JPZ8</accession>
<reference evidence="3" key="1">
    <citation type="submission" date="2013-09" db="EMBL/GenBank/DDBJ databases">
        <title>Corchorus olitorius genome sequencing.</title>
        <authorList>
            <person name="Alam M."/>
            <person name="Haque M.S."/>
            <person name="Islam M.S."/>
            <person name="Emdad E.M."/>
            <person name="Islam M.M."/>
            <person name="Ahmed B."/>
            <person name="Halim A."/>
            <person name="Hossen Q.M.M."/>
            <person name="Hossain M.Z."/>
            <person name="Ahmed R."/>
            <person name="Khan M.M."/>
            <person name="Islam R."/>
            <person name="Rashid M.M."/>
            <person name="Khan S.A."/>
            <person name="Rahman M.S."/>
            <person name="Alam M."/>
            <person name="Yahiya A.S."/>
            <person name="Khan M.S."/>
            <person name="Azam M.S."/>
            <person name="Haque T."/>
            <person name="Lashkar M.Z.H."/>
            <person name="Akhand A.I."/>
            <person name="Morshed G."/>
            <person name="Roy S."/>
            <person name="Uddin K.S."/>
            <person name="Rabeya T."/>
            <person name="Hossain A.S."/>
            <person name="Chowdhury A."/>
            <person name="Snigdha A.R."/>
            <person name="Mortoza M.S."/>
            <person name="Matin S.A."/>
            <person name="Hoque S.M.E."/>
            <person name="Islam M.K."/>
            <person name="Roy D.K."/>
            <person name="Haider R."/>
            <person name="Moosa M.M."/>
            <person name="Elias S.M."/>
            <person name="Hasan A.M."/>
            <person name="Jahan S."/>
            <person name="Shafiuddin M."/>
            <person name="Mahmood N."/>
            <person name="Shommy N.S."/>
        </authorList>
    </citation>
    <scope>NUCLEOTIDE SEQUENCE [LARGE SCALE GENOMIC DNA]</scope>
    <source>
        <strain evidence="3">cv. O-4</strain>
    </source>
</reference>
<dbReference type="InterPro" id="IPR001810">
    <property type="entry name" value="F-box_dom"/>
</dbReference>
<dbReference type="EMBL" id="AWUE01015531">
    <property type="protein sequence ID" value="OMO96982.1"/>
    <property type="molecule type" value="Genomic_DNA"/>
</dbReference>
<dbReference type="Gene3D" id="3.80.10.10">
    <property type="entry name" value="Ribonuclease Inhibitor"/>
    <property type="match status" value="1"/>
</dbReference>
<sequence length="530" mass="61360">MIPPKIDPKCYNLPRTGKFSSIDTSQTKLKYLKVVQIDGLAILQNKQFKISLPKFTSHFSKEAIKVITDQTTPDNISMNLNPNDFISRLPDEILSHILSFLPFDSAVGTSFLSTRWKDLWKKSLTDSMEDGNVAITILDFLDGFAQLHLPRNKWGFQLDIGQGRFIKASMAPNNSLHLEYFSESKPEFPMPFDLSLNLNHPSQDHRPFPYSPFDHSPFPSPNDRLSSYIFKIETLYLISISCLTSKALAYVVSKIPFLDSLIIAKCNGLQSLNIEDATGLRKLTVLDCPQLQNLYFRGSLRFLRYRGRLAPFRFDVTSKYNPFGWWFNLEDAMLDFRLGPNHYCSLSNRCFEPIFRSILSVQCLTLCRWVFEDMILSSLTRDSQFCFNHLIELWWIDCSLGIDNVNTLLWFLKLCPNLERLYITVDPGSYKLRGTRKSSIRDPGLKKLMELQFVKLEGCRNEEEEILLARKLRPIFEKIPFIIAKSSNGGCLRLLRKDRRPDQVKGEFPYKFKVDEHVHQICPDHVHMKL</sequence>
<dbReference type="OrthoDB" id="976179at2759"/>
<dbReference type="InterPro" id="IPR032675">
    <property type="entry name" value="LRR_dom_sf"/>
</dbReference>
<name>A0A1R3JPZ8_9ROSI</name>
<evidence type="ECO:0000259" key="1">
    <source>
        <dbReference type="PROSITE" id="PS50181"/>
    </source>
</evidence>